<dbReference type="SUPFAM" id="SSF46689">
    <property type="entry name" value="Homeodomain-like"/>
    <property type="match status" value="1"/>
</dbReference>
<feature type="compositionally biased region" description="Polar residues" evidence="6">
    <location>
        <begin position="189"/>
        <end position="209"/>
    </location>
</feature>
<dbReference type="InterPro" id="IPR006447">
    <property type="entry name" value="Myb_dom_plants"/>
</dbReference>
<keyword evidence="4" id="KW-0539">Nucleus</keyword>
<keyword evidence="3" id="KW-0804">Transcription</keyword>
<dbReference type="PANTHER" id="PTHR43874">
    <property type="entry name" value="TWO-COMPONENT RESPONSE REGULATOR"/>
    <property type="match status" value="1"/>
</dbReference>
<evidence type="ECO:0000256" key="6">
    <source>
        <dbReference type="SAM" id="MobiDB-lite"/>
    </source>
</evidence>
<dbReference type="PROSITE" id="PS50110">
    <property type="entry name" value="RESPONSE_REGULATORY"/>
    <property type="match status" value="1"/>
</dbReference>
<name>A0A2T8IBT2_9POAL</name>
<evidence type="ECO:0000259" key="7">
    <source>
        <dbReference type="PROSITE" id="PS50110"/>
    </source>
</evidence>
<keyword evidence="2" id="KW-0805">Transcription regulation</keyword>
<dbReference type="GO" id="GO:0009736">
    <property type="term" value="P:cytokinin-activated signaling pathway"/>
    <property type="evidence" value="ECO:0007669"/>
    <property type="project" value="InterPro"/>
</dbReference>
<dbReference type="Gene3D" id="3.40.50.2300">
    <property type="match status" value="1"/>
</dbReference>
<dbReference type="GO" id="GO:0000160">
    <property type="term" value="P:phosphorelay signal transduction system"/>
    <property type="evidence" value="ECO:0007669"/>
    <property type="project" value="UniProtKB-KW"/>
</dbReference>
<protein>
    <recommendedName>
        <fullName evidence="7">Response regulatory domain-containing protein</fullName>
    </recommendedName>
</protein>
<evidence type="ECO:0000313" key="8">
    <source>
        <dbReference type="EMBL" id="PVH35106.1"/>
    </source>
</evidence>
<dbReference type="InterPro" id="IPR001789">
    <property type="entry name" value="Sig_transdc_resp-reg_receiver"/>
</dbReference>
<proteinExistence type="predicted"/>
<evidence type="ECO:0000256" key="3">
    <source>
        <dbReference type="ARBA" id="ARBA00023163"/>
    </source>
</evidence>
<dbReference type="Proteomes" id="UP000243499">
    <property type="component" value="Chromosome 7"/>
</dbReference>
<organism evidence="8">
    <name type="scientific">Panicum hallii</name>
    <dbReference type="NCBI Taxonomy" id="206008"/>
    <lineage>
        <taxon>Eukaryota</taxon>
        <taxon>Viridiplantae</taxon>
        <taxon>Streptophyta</taxon>
        <taxon>Embryophyta</taxon>
        <taxon>Tracheophyta</taxon>
        <taxon>Spermatophyta</taxon>
        <taxon>Magnoliopsida</taxon>
        <taxon>Liliopsida</taxon>
        <taxon>Poales</taxon>
        <taxon>Poaceae</taxon>
        <taxon>PACMAD clade</taxon>
        <taxon>Panicoideae</taxon>
        <taxon>Panicodae</taxon>
        <taxon>Paniceae</taxon>
        <taxon>Panicinae</taxon>
        <taxon>Panicum</taxon>
        <taxon>Panicum sect. Panicum</taxon>
    </lineage>
</organism>
<dbReference type="PANTHER" id="PTHR43874:SF92">
    <property type="entry name" value="TWO-COMPONENT RESPONSE REGULATOR ORR28"/>
    <property type="match status" value="1"/>
</dbReference>
<dbReference type="InterPro" id="IPR011006">
    <property type="entry name" value="CheY-like_superfamily"/>
</dbReference>
<dbReference type="Gene3D" id="1.10.10.60">
    <property type="entry name" value="Homeodomain-like"/>
    <property type="match status" value="1"/>
</dbReference>
<gene>
    <name evidence="8" type="ORF">PAHAL_7G106300</name>
</gene>
<dbReference type="InterPro" id="IPR009057">
    <property type="entry name" value="Homeodomain-like_sf"/>
</dbReference>
<evidence type="ECO:0000256" key="5">
    <source>
        <dbReference type="PROSITE-ProRule" id="PRU00169"/>
    </source>
</evidence>
<dbReference type="GO" id="GO:0003677">
    <property type="term" value="F:DNA binding"/>
    <property type="evidence" value="ECO:0007669"/>
    <property type="project" value="InterPro"/>
</dbReference>
<feature type="region of interest" description="Disordered" evidence="6">
    <location>
        <begin position="185"/>
        <end position="211"/>
    </location>
</feature>
<dbReference type="Pfam" id="PF00072">
    <property type="entry name" value="Response_reg"/>
    <property type="match status" value="1"/>
</dbReference>
<comment type="caution">
    <text evidence="5">Lacks conserved residue(s) required for the propagation of feature annotation.</text>
</comment>
<dbReference type="NCBIfam" id="TIGR01557">
    <property type="entry name" value="myb_SHAQKYF"/>
    <property type="match status" value="1"/>
</dbReference>
<dbReference type="Gramene" id="PVH35106">
    <property type="protein sequence ID" value="PVH35106"/>
    <property type="gene ID" value="PAHAL_7G106300"/>
</dbReference>
<dbReference type="InterPro" id="IPR045279">
    <property type="entry name" value="ARR-like"/>
</dbReference>
<evidence type="ECO:0000256" key="4">
    <source>
        <dbReference type="ARBA" id="ARBA00023242"/>
    </source>
</evidence>
<dbReference type="EMBL" id="CM008052">
    <property type="protein sequence ID" value="PVH35106.1"/>
    <property type="molecule type" value="Genomic_DNA"/>
</dbReference>
<dbReference type="SUPFAM" id="SSF52172">
    <property type="entry name" value="CheY-like"/>
    <property type="match status" value="1"/>
</dbReference>
<feature type="domain" description="Response regulatory" evidence="7">
    <location>
        <begin position="1"/>
        <end position="91"/>
    </location>
</feature>
<dbReference type="AlphaFoldDB" id="A0A2T8IBT2"/>
<evidence type="ECO:0000256" key="1">
    <source>
        <dbReference type="ARBA" id="ARBA00023012"/>
    </source>
</evidence>
<reference evidence="8" key="1">
    <citation type="submission" date="2018-04" db="EMBL/GenBank/DDBJ databases">
        <title>WGS assembly of Panicum hallii.</title>
        <authorList>
            <person name="Lovell J."/>
            <person name="Jenkins J."/>
            <person name="Lowry D."/>
            <person name="Mamidi S."/>
            <person name="Sreedasyam A."/>
            <person name="Weng X."/>
            <person name="Barry K."/>
            <person name="Bonette J."/>
            <person name="Campitelli B."/>
            <person name="Daum C."/>
            <person name="Gordon S."/>
            <person name="Gould B."/>
            <person name="Lipzen A."/>
            <person name="Macqueen A."/>
            <person name="Palacio-Mejia J."/>
            <person name="Plott C."/>
            <person name="Shakirov E."/>
            <person name="Shu S."/>
            <person name="Yoshinaga Y."/>
            <person name="Zane M."/>
            <person name="Rokhsar D."/>
            <person name="Grimwood J."/>
            <person name="Schmutz J."/>
            <person name="Juenger T."/>
        </authorList>
    </citation>
    <scope>NUCLEOTIDE SEQUENCE [LARGE SCALE GENOMIC DNA]</scope>
    <source>
        <strain evidence="8">FIL2</strain>
    </source>
</reference>
<accession>A0A2T8IBT2</accession>
<sequence length="332" mass="38021">MAFTSPIKALKFLKDHKEYIDFALVVVNMKEMHGFEFLDISREFHKNLQVIMMSDEITWPTMKRSVELGARFLIKKPHDAKTINDLWQHLDTRNRREKIEDIFQGIEGKKDDVFKSDNEFREGANKQKVTQLMWTPFLQQKFLQALELLGEAATPKMIQLIMNVDSIDRNQVSAHLQKHRKKIEKELRNSSAKKCSNGASSSQPNTSQYDPEIQSVDTWDEDMSWDQTESTNDIQGENNMIEAMRRALRLGTVFDESQLPNDPSGKQASKGEVDMMGDGNISETQNADNAKGAMGKCDSDKQVPSGIAQGRVVMLVTYSDLKMVKWSRLRKQ</sequence>
<evidence type="ECO:0000256" key="2">
    <source>
        <dbReference type="ARBA" id="ARBA00023015"/>
    </source>
</evidence>
<keyword evidence="1" id="KW-0902">Two-component regulatory system</keyword>